<dbReference type="PANTHER" id="PTHR30580:SF0">
    <property type="entry name" value="PRIMOSOMAL PROTEIN N"/>
    <property type="match status" value="1"/>
</dbReference>
<evidence type="ECO:0000256" key="9">
    <source>
        <dbReference type="SAM" id="MobiDB-lite"/>
    </source>
</evidence>
<dbReference type="InterPro" id="IPR005259">
    <property type="entry name" value="PriA"/>
</dbReference>
<keyword evidence="12" id="KW-1185">Reference proteome</keyword>
<dbReference type="KEGG" id="nbe:Back2_05660"/>
<evidence type="ECO:0000256" key="3">
    <source>
        <dbReference type="ARBA" id="ARBA00022723"/>
    </source>
</evidence>
<dbReference type="GO" id="GO:0006310">
    <property type="term" value="P:DNA recombination"/>
    <property type="evidence" value="ECO:0007669"/>
    <property type="project" value="InterPro"/>
</dbReference>
<dbReference type="EMBL" id="AP019307">
    <property type="protein sequence ID" value="BBH16279.1"/>
    <property type="molecule type" value="Genomic_DNA"/>
</dbReference>
<evidence type="ECO:0000256" key="6">
    <source>
        <dbReference type="ARBA" id="ARBA00022840"/>
    </source>
</evidence>
<proteinExistence type="inferred from homology"/>
<feature type="binding site" evidence="8">
    <location>
        <position position="445"/>
    </location>
    <ligand>
        <name>Zn(2+)</name>
        <dbReference type="ChEBI" id="CHEBI:29105"/>
        <label>1</label>
    </ligand>
</feature>
<evidence type="ECO:0000256" key="1">
    <source>
        <dbReference type="ARBA" id="ARBA00022515"/>
    </source>
</evidence>
<dbReference type="GO" id="GO:0008270">
    <property type="term" value="F:zinc ion binding"/>
    <property type="evidence" value="ECO:0007669"/>
    <property type="project" value="UniProtKB-UniRule"/>
</dbReference>
<keyword evidence="6 8" id="KW-0067">ATP-binding</keyword>
<dbReference type="GO" id="GO:0006270">
    <property type="term" value="P:DNA replication initiation"/>
    <property type="evidence" value="ECO:0007669"/>
    <property type="project" value="TreeGrafter"/>
</dbReference>
<dbReference type="GO" id="GO:0043138">
    <property type="term" value="F:3'-5' DNA helicase activity"/>
    <property type="evidence" value="ECO:0007669"/>
    <property type="project" value="TreeGrafter"/>
</dbReference>
<evidence type="ECO:0000313" key="11">
    <source>
        <dbReference type="EMBL" id="BBH16279.1"/>
    </source>
</evidence>
<feature type="binding site" evidence="8">
    <location>
        <position position="430"/>
    </location>
    <ligand>
        <name>Zn(2+)</name>
        <dbReference type="ChEBI" id="CHEBI:29105"/>
        <label>2</label>
    </ligand>
</feature>
<evidence type="ECO:0000256" key="2">
    <source>
        <dbReference type="ARBA" id="ARBA00022705"/>
    </source>
</evidence>
<dbReference type="GO" id="GO:0006302">
    <property type="term" value="P:double-strand break repair"/>
    <property type="evidence" value="ECO:0007669"/>
    <property type="project" value="InterPro"/>
</dbReference>
<organism evidence="11 12">
    <name type="scientific">Nocardioides baekrokdamisoli</name>
    <dbReference type="NCBI Taxonomy" id="1804624"/>
    <lineage>
        <taxon>Bacteria</taxon>
        <taxon>Bacillati</taxon>
        <taxon>Actinomycetota</taxon>
        <taxon>Actinomycetes</taxon>
        <taxon>Propionibacteriales</taxon>
        <taxon>Nocardioidaceae</taxon>
        <taxon>Nocardioides</taxon>
    </lineage>
</organism>
<evidence type="ECO:0000256" key="8">
    <source>
        <dbReference type="HAMAP-Rule" id="MF_00983"/>
    </source>
</evidence>
<keyword evidence="1 8" id="KW-0639">Primosome</keyword>
<keyword evidence="7 8" id="KW-0238">DNA-binding</keyword>
<dbReference type="Gene3D" id="3.40.50.300">
    <property type="entry name" value="P-loop containing nucleotide triphosphate hydrolases"/>
    <property type="match status" value="1"/>
</dbReference>
<feature type="binding site" evidence="8">
    <location>
        <position position="403"/>
    </location>
    <ligand>
        <name>Zn(2+)</name>
        <dbReference type="ChEBI" id="CHEBI:29105"/>
        <label>1</label>
    </ligand>
</feature>
<comment type="function">
    <text evidence="8">Initiates the restart of stalled replication forks, which reloads the replicative helicase on sites other than the origin of replication. Recognizes and binds to abandoned replication forks and remodels them to uncover a helicase loading site. Promotes assembly of the primosome at these replication forks.</text>
</comment>
<feature type="binding site" evidence="8">
    <location>
        <position position="412"/>
    </location>
    <ligand>
        <name>Zn(2+)</name>
        <dbReference type="ChEBI" id="CHEBI:29105"/>
        <label>2</label>
    </ligand>
</feature>
<dbReference type="GO" id="GO:0005524">
    <property type="term" value="F:ATP binding"/>
    <property type="evidence" value="ECO:0007669"/>
    <property type="project" value="UniProtKB-UniRule"/>
</dbReference>
<protein>
    <recommendedName>
        <fullName evidence="8">Probable replication restart protein PriA</fullName>
    </recommendedName>
    <alternativeName>
        <fullName evidence="8">Putative ATP-dependent DNA helicase PriA</fullName>
    </alternativeName>
</protein>
<gene>
    <name evidence="11" type="primary">priA_1</name>
    <name evidence="8" type="synonym">priA</name>
    <name evidence="11" type="ORF">Back2_05660</name>
</gene>
<keyword evidence="2 8" id="KW-0235">DNA replication</keyword>
<evidence type="ECO:0000313" key="12">
    <source>
        <dbReference type="Proteomes" id="UP000271573"/>
    </source>
</evidence>
<name>A0A3G9IZX7_9ACTN</name>
<comment type="cofactor">
    <cofactor evidence="8">
        <name>Zn(2+)</name>
        <dbReference type="ChEBI" id="CHEBI:29105"/>
    </cofactor>
    <text evidence="8">Binds 2 zinc ions per subunit.</text>
</comment>
<dbReference type="PANTHER" id="PTHR30580">
    <property type="entry name" value="PRIMOSOMAL PROTEIN N"/>
    <property type="match status" value="1"/>
</dbReference>
<feature type="binding site" evidence="8">
    <location>
        <position position="406"/>
    </location>
    <ligand>
        <name>Zn(2+)</name>
        <dbReference type="ChEBI" id="CHEBI:29105"/>
        <label>1</label>
    </ligand>
</feature>
<sequence>MTDAELPLPGVRRKRKPTVKAAPVPSATKPIASIWVDTGVFHLDRPFDYLVTEELSEAAQPGVRVKVRFAAREVDGLVIDRLDATDHDGDLTPIRRVVSSERILTAGVIALIDAVAEEYVGTRWDVARLAIPPRHASTEAEPSRPSVGHEIDRHAAVKHWGAYVAGEAFLARIEAGGGPQAVWHAAPGADWAAELAAAVAVTVDSGRGAVVCLPDATDVARLGAALDRSIGADAYATLLADAGPSARYSEYLRIARGSVKVAIGTRAAAFAPVHDLGLAAIWDDGADTYEEPRTPSPHAREVLRIRAQQAGAALLVGGFATSVEAEHWVTTGTAHPLRASRETIRARLTTRISGATEKDLERDPTARVTRVPREAYEAIRRGLERGPVLIHTPRRGYAPALACGTCRTPARCRTCHGPIRLSGSAEAPTCGWCGAVENPWRCIVCAGTTLRASVIGEARTAEELGRTFPQIPVIISSGTRRVTEIKHRPSIVVATPGAEPLVDGGYAAVVVLDTWLARAAGGLRADEEAVRRWSNAIGLAGAEAEAIIVGDPSDPALQALVRWDQPGFAHREAAARAEAHLPPSASVVTVTGDAGAVDEFLTVAAWPEAVEVYGPTQDGDEWCAVVRAPRSQRDALTTALREVMRVRSARKLDAVKVRVDPADL</sequence>
<dbReference type="Pfam" id="PF17764">
    <property type="entry name" value="PriA_3primeBD"/>
    <property type="match status" value="1"/>
</dbReference>
<dbReference type="GO" id="GO:0003677">
    <property type="term" value="F:DNA binding"/>
    <property type="evidence" value="ECO:0007669"/>
    <property type="project" value="UniProtKB-UniRule"/>
</dbReference>
<dbReference type="AlphaFoldDB" id="A0A3G9IZX7"/>
<feature type="binding site" evidence="8">
    <location>
        <position position="442"/>
    </location>
    <ligand>
        <name>Zn(2+)</name>
        <dbReference type="ChEBI" id="CHEBI:29105"/>
        <label>1</label>
    </ligand>
</feature>
<keyword evidence="4 8" id="KW-0547">Nucleotide-binding</keyword>
<dbReference type="RefSeq" id="WP_125566571.1">
    <property type="nucleotide sequence ID" value="NZ_AP019307.1"/>
</dbReference>
<dbReference type="Proteomes" id="UP000271573">
    <property type="component" value="Chromosome"/>
</dbReference>
<dbReference type="Gene3D" id="3.40.1440.60">
    <property type="entry name" value="PriA, 3(prime) DNA-binding domain"/>
    <property type="match status" value="1"/>
</dbReference>
<dbReference type="InterPro" id="IPR042115">
    <property type="entry name" value="PriA_3primeBD_sf"/>
</dbReference>
<comment type="similarity">
    <text evidence="8">Belongs to the helicase family. PriA subfamily.</text>
</comment>
<evidence type="ECO:0000259" key="10">
    <source>
        <dbReference type="Pfam" id="PF17764"/>
    </source>
</evidence>
<accession>A0A3G9IZX7</accession>
<evidence type="ECO:0000256" key="7">
    <source>
        <dbReference type="ARBA" id="ARBA00023125"/>
    </source>
</evidence>
<keyword evidence="5 8" id="KW-0862">Zinc</keyword>
<reference evidence="11 12" key="1">
    <citation type="submission" date="2018-11" db="EMBL/GenBank/DDBJ databases">
        <title>Complete genome sequence of Nocardioides baekrokdamisoli strain KCTC 39748.</title>
        <authorList>
            <person name="Kang S.W."/>
            <person name="Lee K.C."/>
            <person name="Kim K.K."/>
            <person name="Kim J.S."/>
            <person name="Kim D.S."/>
            <person name="Ko S.H."/>
            <person name="Yang S.H."/>
            <person name="Shin Y.K."/>
            <person name="Lee J.S."/>
        </authorList>
    </citation>
    <scope>NUCLEOTIDE SEQUENCE [LARGE SCALE GENOMIC DNA]</scope>
    <source>
        <strain evidence="11 12">KCTC 39748</strain>
    </source>
</reference>
<dbReference type="GO" id="GO:0006269">
    <property type="term" value="P:DNA replication, synthesis of primer"/>
    <property type="evidence" value="ECO:0007669"/>
    <property type="project" value="UniProtKB-KW"/>
</dbReference>
<comment type="subunit">
    <text evidence="8">Component of the replication restart primosome.</text>
</comment>
<dbReference type="HAMAP" id="MF_00983">
    <property type="entry name" value="PriA"/>
    <property type="match status" value="1"/>
</dbReference>
<dbReference type="GO" id="GO:1990077">
    <property type="term" value="C:primosome complex"/>
    <property type="evidence" value="ECO:0007669"/>
    <property type="project" value="UniProtKB-UniRule"/>
</dbReference>
<feature type="binding site" evidence="8">
    <location>
        <position position="433"/>
    </location>
    <ligand>
        <name>Zn(2+)</name>
        <dbReference type="ChEBI" id="CHEBI:29105"/>
        <label>2</label>
    </ligand>
</feature>
<comment type="caution">
    <text evidence="8">As this protein does not have any detectable helicase domains, it probably does not have helicase activity.</text>
</comment>
<feature type="domain" description="Primosomal protein N' 3' DNA-binding" evidence="10">
    <location>
        <begin position="42"/>
        <end position="132"/>
    </location>
</feature>
<dbReference type="InterPro" id="IPR027417">
    <property type="entry name" value="P-loop_NTPase"/>
</dbReference>
<feature type="binding site" evidence="8">
    <location>
        <position position="415"/>
    </location>
    <ligand>
        <name>Zn(2+)</name>
        <dbReference type="ChEBI" id="CHEBI:29105"/>
        <label>2</label>
    </ligand>
</feature>
<feature type="region of interest" description="Disordered" evidence="9">
    <location>
        <begin position="1"/>
        <end position="22"/>
    </location>
</feature>
<dbReference type="OrthoDB" id="3177118at2"/>
<evidence type="ECO:0000256" key="4">
    <source>
        <dbReference type="ARBA" id="ARBA00022741"/>
    </source>
</evidence>
<dbReference type="InterPro" id="IPR041222">
    <property type="entry name" value="PriA_3primeBD"/>
</dbReference>
<evidence type="ECO:0000256" key="5">
    <source>
        <dbReference type="ARBA" id="ARBA00022833"/>
    </source>
</evidence>
<keyword evidence="3 8" id="KW-0479">Metal-binding</keyword>